<protein>
    <submittedName>
        <fullName evidence="1">Uncharacterized protein</fullName>
    </submittedName>
</protein>
<dbReference type="EMBL" id="ML979134">
    <property type="protein sequence ID" value="KAF1918030.1"/>
    <property type="molecule type" value="Genomic_DNA"/>
</dbReference>
<evidence type="ECO:0000313" key="2">
    <source>
        <dbReference type="Proteomes" id="UP000800096"/>
    </source>
</evidence>
<evidence type="ECO:0000313" key="1">
    <source>
        <dbReference type="EMBL" id="KAF1918030.1"/>
    </source>
</evidence>
<sequence length="89" mass="9770">MGQDFQPTSSCVWQGPRGAKCMTFPEVKERPLSIGPDPGGVCELFKSLDCTGEPVRFRGSGFDFTKFQCPGLPNGFKREDYRSIGCSKA</sequence>
<proteinExistence type="predicted"/>
<dbReference type="OrthoDB" id="2910287at2759"/>
<name>A0A6A5QTB6_AMPQU</name>
<keyword evidence="2" id="KW-1185">Reference proteome</keyword>
<accession>A0A6A5QTB6</accession>
<dbReference type="AlphaFoldDB" id="A0A6A5QTB6"/>
<gene>
    <name evidence="1" type="ORF">BDU57DRAFT_184728</name>
</gene>
<reference evidence="1" key="1">
    <citation type="journal article" date="2020" name="Stud. Mycol.">
        <title>101 Dothideomycetes genomes: a test case for predicting lifestyles and emergence of pathogens.</title>
        <authorList>
            <person name="Haridas S."/>
            <person name="Albert R."/>
            <person name="Binder M."/>
            <person name="Bloem J."/>
            <person name="Labutti K."/>
            <person name="Salamov A."/>
            <person name="Andreopoulos B."/>
            <person name="Baker S."/>
            <person name="Barry K."/>
            <person name="Bills G."/>
            <person name="Bluhm B."/>
            <person name="Cannon C."/>
            <person name="Castanera R."/>
            <person name="Culley D."/>
            <person name="Daum C."/>
            <person name="Ezra D."/>
            <person name="Gonzalez J."/>
            <person name="Henrissat B."/>
            <person name="Kuo A."/>
            <person name="Liang C."/>
            <person name="Lipzen A."/>
            <person name="Lutzoni F."/>
            <person name="Magnuson J."/>
            <person name="Mondo S."/>
            <person name="Nolan M."/>
            <person name="Ohm R."/>
            <person name="Pangilinan J."/>
            <person name="Park H.-J."/>
            <person name="Ramirez L."/>
            <person name="Alfaro M."/>
            <person name="Sun H."/>
            <person name="Tritt A."/>
            <person name="Yoshinaga Y."/>
            <person name="Zwiers L.-H."/>
            <person name="Turgeon B."/>
            <person name="Goodwin S."/>
            <person name="Spatafora J."/>
            <person name="Crous P."/>
            <person name="Grigoriev I."/>
        </authorList>
    </citation>
    <scope>NUCLEOTIDE SEQUENCE</scope>
    <source>
        <strain evidence="1">HMLAC05119</strain>
    </source>
</reference>
<organism evidence="1 2">
    <name type="scientific">Ampelomyces quisqualis</name>
    <name type="common">Powdery mildew agent</name>
    <dbReference type="NCBI Taxonomy" id="50730"/>
    <lineage>
        <taxon>Eukaryota</taxon>
        <taxon>Fungi</taxon>
        <taxon>Dikarya</taxon>
        <taxon>Ascomycota</taxon>
        <taxon>Pezizomycotina</taxon>
        <taxon>Dothideomycetes</taxon>
        <taxon>Pleosporomycetidae</taxon>
        <taxon>Pleosporales</taxon>
        <taxon>Pleosporineae</taxon>
        <taxon>Phaeosphaeriaceae</taxon>
        <taxon>Ampelomyces</taxon>
    </lineage>
</organism>
<dbReference type="Proteomes" id="UP000800096">
    <property type="component" value="Unassembled WGS sequence"/>
</dbReference>